<dbReference type="PANTHER" id="PTHR46832">
    <property type="entry name" value="5'-METHYLTHIOADENOSINE/S-ADENOSYLHOMOCYSTEINE NUCLEOSIDASE"/>
    <property type="match status" value="1"/>
</dbReference>
<evidence type="ECO:0000259" key="1">
    <source>
        <dbReference type="Pfam" id="PF01048"/>
    </source>
</evidence>
<evidence type="ECO:0000313" key="3">
    <source>
        <dbReference type="Proteomes" id="UP000578077"/>
    </source>
</evidence>
<proteinExistence type="predicted"/>
<dbReference type="InterPro" id="IPR000845">
    <property type="entry name" value="Nucleoside_phosphorylase_d"/>
</dbReference>
<keyword evidence="3" id="KW-1185">Reference proteome</keyword>
<evidence type="ECO:0000313" key="2">
    <source>
        <dbReference type="EMBL" id="MBB5997017.1"/>
    </source>
</evidence>
<dbReference type="Gene3D" id="3.40.50.1580">
    <property type="entry name" value="Nucleoside phosphorylase domain"/>
    <property type="match status" value="1"/>
</dbReference>
<gene>
    <name evidence="2" type="ORF">HNR25_000768</name>
</gene>
<protein>
    <submittedName>
        <fullName evidence="2">Nucleoside phosphorylase</fullName>
    </submittedName>
</protein>
<dbReference type="GO" id="GO:0008782">
    <property type="term" value="F:adenosylhomocysteine nucleosidase activity"/>
    <property type="evidence" value="ECO:0007669"/>
    <property type="project" value="TreeGrafter"/>
</dbReference>
<organism evidence="2 3">
    <name type="scientific">Streptomonospora salina</name>
    <dbReference type="NCBI Taxonomy" id="104205"/>
    <lineage>
        <taxon>Bacteria</taxon>
        <taxon>Bacillati</taxon>
        <taxon>Actinomycetota</taxon>
        <taxon>Actinomycetes</taxon>
        <taxon>Streptosporangiales</taxon>
        <taxon>Nocardiopsidaceae</taxon>
        <taxon>Streptomonospora</taxon>
    </lineage>
</organism>
<dbReference type="EMBL" id="JACHLY010000001">
    <property type="protein sequence ID" value="MBB5997017.1"/>
    <property type="molecule type" value="Genomic_DNA"/>
</dbReference>
<dbReference type="Proteomes" id="UP000578077">
    <property type="component" value="Unassembled WGS sequence"/>
</dbReference>
<dbReference type="RefSeq" id="WP_246463514.1">
    <property type="nucleotide sequence ID" value="NZ_BAABKT010000003.1"/>
</dbReference>
<dbReference type="GO" id="GO:0019284">
    <property type="term" value="P:L-methionine salvage from S-adenosylmethionine"/>
    <property type="evidence" value="ECO:0007669"/>
    <property type="project" value="TreeGrafter"/>
</dbReference>
<reference evidence="2 3" key="1">
    <citation type="submission" date="2020-08" db="EMBL/GenBank/DDBJ databases">
        <title>Sequencing the genomes of 1000 actinobacteria strains.</title>
        <authorList>
            <person name="Klenk H.-P."/>
        </authorList>
    </citation>
    <scope>NUCLEOTIDE SEQUENCE [LARGE SCALE GENOMIC DNA]</scope>
    <source>
        <strain evidence="2 3">DSM 44593</strain>
    </source>
</reference>
<feature type="domain" description="Nucleoside phosphorylase" evidence="1">
    <location>
        <begin position="60"/>
        <end position="298"/>
    </location>
</feature>
<dbReference type="AlphaFoldDB" id="A0A841DZW2"/>
<dbReference type="InterPro" id="IPR035994">
    <property type="entry name" value="Nucleoside_phosphorylase_sf"/>
</dbReference>
<dbReference type="GO" id="GO:0005829">
    <property type="term" value="C:cytosol"/>
    <property type="evidence" value="ECO:0007669"/>
    <property type="project" value="TreeGrafter"/>
</dbReference>
<dbReference type="GO" id="GO:0009116">
    <property type="term" value="P:nucleoside metabolic process"/>
    <property type="evidence" value="ECO:0007669"/>
    <property type="project" value="InterPro"/>
</dbReference>
<name>A0A841DZW2_9ACTN</name>
<dbReference type="PANTHER" id="PTHR46832:SF1">
    <property type="entry name" value="5'-METHYLTHIOADENOSINE_S-ADENOSYLHOMOCYSTEINE NUCLEOSIDASE"/>
    <property type="match status" value="1"/>
</dbReference>
<sequence>MNVDKGITNYGHMDVSGIVSAGDRNRITQNRETPPSAGAERLAEAASRWDSGPGLAGGAVVITALECEYRAVAEHMEGPFGERSAGGTLYRTGTVRGAARSRRVALARIGQGNVGAAVHVERARTALDPELILFLGIAGGLKDVRMGDVVVADTVYDYESGKEEQDAYLPRIKTAAPSHAAVQRAMDTAFRQEWQERILDPVPGLHPRGFVKPIAAGGKVVAHERARSAERIRAYCGDAVALEMEGYGVLHGAYLNGDSTVLVVRGISDMLTGKDAASDEAWQPVAARSAAAFACAFLDLFTPDQG</sequence>
<comment type="caution">
    <text evidence="2">The sequence shown here is derived from an EMBL/GenBank/DDBJ whole genome shotgun (WGS) entry which is preliminary data.</text>
</comment>
<dbReference type="Pfam" id="PF01048">
    <property type="entry name" value="PNP_UDP_1"/>
    <property type="match status" value="1"/>
</dbReference>
<dbReference type="SUPFAM" id="SSF53167">
    <property type="entry name" value="Purine and uridine phosphorylases"/>
    <property type="match status" value="1"/>
</dbReference>
<accession>A0A841DZW2</accession>
<dbReference type="GO" id="GO:0008930">
    <property type="term" value="F:methylthioadenosine nucleosidase activity"/>
    <property type="evidence" value="ECO:0007669"/>
    <property type="project" value="TreeGrafter"/>
</dbReference>